<organism evidence="14">
    <name type="scientific">Daphnia magna</name>
    <dbReference type="NCBI Taxonomy" id="35525"/>
    <lineage>
        <taxon>Eukaryota</taxon>
        <taxon>Metazoa</taxon>
        <taxon>Ecdysozoa</taxon>
        <taxon>Arthropoda</taxon>
        <taxon>Crustacea</taxon>
        <taxon>Branchiopoda</taxon>
        <taxon>Diplostraca</taxon>
        <taxon>Cladocera</taxon>
        <taxon>Anomopoda</taxon>
        <taxon>Daphniidae</taxon>
        <taxon>Daphnia</taxon>
    </lineage>
</organism>
<keyword evidence="7" id="KW-0809">Transit peptide</keyword>
<evidence type="ECO:0000256" key="3">
    <source>
        <dbReference type="ARBA" id="ARBA00013258"/>
    </source>
</evidence>
<dbReference type="GO" id="GO:0004314">
    <property type="term" value="F:[acyl-carrier-protein] S-malonyltransferase activity"/>
    <property type="evidence" value="ECO:0007669"/>
    <property type="project" value="UniProtKB-EC"/>
</dbReference>
<keyword evidence="10" id="KW-0275">Fatty acid biosynthesis</keyword>
<dbReference type="Gene3D" id="3.30.70.250">
    <property type="entry name" value="Malonyl-CoA ACP transacylase, ACP-binding"/>
    <property type="match status" value="1"/>
</dbReference>
<dbReference type="GO" id="GO:0006633">
    <property type="term" value="P:fatty acid biosynthetic process"/>
    <property type="evidence" value="ECO:0007669"/>
    <property type="project" value="UniProtKB-UniPathway"/>
</dbReference>
<keyword evidence="6" id="KW-0276">Fatty acid metabolism</keyword>
<evidence type="ECO:0000256" key="8">
    <source>
        <dbReference type="ARBA" id="ARBA00023098"/>
    </source>
</evidence>
<accession>A0A0N8EDQ1</accession>
<evidence type="ECO:0000256" key="5">
    <source>
        <dbReference type="ARBA" id="ARBA00022679"/>
    </source>
</evidence>
<keyword evidence="9" id="KW-0496">Mitochondrion</keyword>
<evidence type="ECO:0000256" key="7">
    <source>
        <dbReference type="ARBA" id="ARBA00022946"/>
    </source>
</evidence>
<dbReference type="OrthoDB" id="541883at2759"/>
<name>A0A0N8EDQ1_9CRUS</name>
<dbReference type="GeneID" id="116930756"/>
<dbReference type="PANTHER" id="PTHR47170">
    <property type="entry name" value="MALONYL-COA ACP TRANSACYLASE, ACP-BINDING"/>
    <property type="match status" value="1"/>
</dbReference>
<keyword evidence="8" id="KW-0443">Lipid metabolism</keyword>
<dbReference type="FunFam" id="3.30.70.250:FF:000005">
    <property type="entry name" value="Malonyl-CoA-acyl carrier protein transacylase, mitochondrial"/>
    <property type="match status" value="1"/>
</dbReference>
<dbReference type="AlphaFoldDB" id="A0A0N8EDQ1"/>
<dbReference type="InterPro" id="IPR016036">
    <property type="entry name" value="Malonyl_transacylase_ACP-bd"/>
</dbReference>
<dbReference type="Gene3D" id="3.40.366.10">
    <property type="entry name" value="Malonyl-Coenzyme A Acyl Carrier Protein, domain 2"/>
    <property type="match status" value="1"/>
</dbReference>
<dbReference type="GO" id="GO:0005739">
    <property type="term" value="C:mitochondrion"/>
    <property type="evidence" value="ECO:0007669"/>
    <property type="project" value="UniProtKB-SubCell"/>
</dbReference>
<dbReference type="RefSeq" id="XP_032794055.1">
    <property type="nucleotide sequence ID" value="XM_032938164.2"/>
</dbReference>
<evidence type="ECO:0000256" key="6">
    <source>
        <dbReference type="ARBA" id="ARBA00022832"/>
    </source>
</evidence>
<evidence type="ECO:0000256" key="4">
    <source>
        <dbReference type="ARBA" id="ARBA00022516"/>
    </source>
</evidence>
<comment type="subcellular location">
    <subcellularLocation>
        <location evidence="1">Mitochondrion</location>
    </subcellularLocation>
</comment>
<evidence type="ECO:0000256" key="1">
    <source>
        <dbReference type="ARBA" id="ARBA00004173"/>
    </source>
</evidence>
<dbReference type="SUPFAM" id="SSF52151">
    <property type="entry name" value="FabD/lysophospholipase-like"/>
    <property type="match status" value="1"/>
</dbReference>
<dbReference type="UniPathway" id="UPA00094"/>
<reference evidence="14" key="1">
    <citation type="submission" date="2015-10" db="EMBL/GenBank/DDBJ databases">
        <title>EvidentialGene: Evidence-directed Construction of Complete mRNA Transcriptomes without Genomes.</title>
        <authorList>
            <person name="Gilbert D.G."/>
        </authorList>
    </citation>
    <scope>NUCLEOTIDE SEQUENCE</scope>
</reference>
<dbReference type="InterPro" id="IPR001227">
    <property type="entry name" value="Ac_transferase_dom_sf"/>
</dbReference>
<dbReference type="InterPro" id="IPR052760">
    <property type="entry name" value="Mitochondrial_malonyltrans"/>
</dbReference>
<evidence type="ECO:0000256" key="12">
    <source>
        <dbReference type="ARBA" id="ARBA00077751"/>
    </source>
</evidence>
<keyword evidence="4" id="KW-0444">Lipid biosynthesis</keyword>
<evidence type="ECO:0000256" key="11">
    <source>
        <dbReference type="ARBA" id="ARBA00061523"/>
    </source>
</evidence>
<dbReference type="SMART" id="SM00827">
    <property type="entry name" value="PKS_AT"/>
    <property type="match status" value="1"/>
</dbReference>
<evidence type="ECO:0000256" key="2">
    <source>
        <dbReference type="ARBA" id="ARBA00005194"/>
    </source>
</evidence>
<evidence type="ECO:0000256" key="10">
    <source>
        <dbReference type="ARBA" id="ARBA00023160"/>
    </source>
</evidence>
<dbReference type="Pfam" id="PF00698">
    <property type="entry name" value="Acyl_transf_1"/>
    <property type="match status" value="1"/>
</dbReference>
<dbReference type="InterPro" id="IPR014043">
    <property type="entry name" value="Acyl_transferase_dom"/>
</dbReference>
<comment type="pathway">
    <text evidence="2">Lipid metabolism; fatty acid biosynthesis.</text>
</comment>
<feature type="domain" description="Malonyl-CoA:ACP transacylase (MAT)" evidence="13">
    <location>
        <begin position="142"/>
        <end position="449"/>
    </location>
</feature>
<dbReference type="InterPro" id="IPR016035">
    <property type="entry name" value="Acyl_Trfase/lysoPLipase"/>
</dbReference>
<keyword evidence="5" id="KW-0808">Transferase</keyword>
<comment type="similarity">
    <text evidence="11">Belongs to the type II malonyltransferase family.</text>
</comment>
<dbReference type="KEGG" id="dmk:116930756"/>
<dbReference type="CTD" id="39910"/>
<dbReference type="EC" id="2.3.1.39" evidence="3"/>
<dbReference type="PANTHER" id="PTHR47170:SF2">
    <property type="entry name" value="MALONYL-COA:ACP TRANSACYLASE (MAT) DOMAIN-CONTAINING PROTEIN"/>
    <property type="match status" value="1"/>
</dbReference>
<dbReference type="EMBL" id="GDIQ01036860">
    <property type="protein sequence ID" value="JAN57877.1"/>
    <property type="molecule type" value="Transcribed_RNA"/>
</dbReference>
<evidence type="ECO:0000256" key="9">
    <source>
        <dbReference type="ARBA" id="ARBA00023128"/>
    </source>
</evidence>
<proteinExistence type="inferred from homology"/>
<protein>
    <recommendedName>
        <fullName evidence="3">[acyl-carrier-protein] S-malonyltransferase</fullName>
        <ecNumber evidence="3">2.3.1.39</ecNumber>
    </recommendedName>
    <alternativeName>
        <fullName evidence="12">[Acyl-carrier-protein] malonyltransferase</fullName>
    </alternativeName>
</protein>
<sequence>MHQAMALTVSFNLLPRVLVCGRSRKYFEFLKPKRLYARGSRYFPTDQPPDNSESENKLHNNESNGQNPSHVECASKIIRESPKELLENAASFKEGLPANVPKDRMEDIWNSDPYPKNTNWKQSQAKHSIRPARDPRDTSIILFPGQGTQFVGMGKELLQYPLVKQMFDLASSVLGYNLLSLCLDGPKETLNKTVFCQPAILVSSLACVEKLKATNPEAINSCIATAGFSVGEITALVFAKALTFENAVRLVKLRAEAMQFASDMTKSGMLTVFFGPNSKVNTACADARRHCEVLGLENIECKVANYLYPECKVIAGNIEALNFIEKNAARYEFRRLKRLPVSGAFHTNLMEPAANVLSKALKKIPIQQPIIAVHSNIDGKRYRNSDHIVRFLPQQVVKPVCWEQTMHILYERNPDQHYPLTFECGPGSSLKSILRMVNAKAAHKCTLVSG</sequence>
<dbReference type="SUPFAM" id="SSF55048">
    <property type="entry name" value="Probable ACP-binding domain of malonyl-CoA ACP transacylase"/>
    <property type="match status" value="1"/>
</dbReference>
<evidence type="ECO:0000259" key="13">
    <source>
        <dbReference type="SMART" id="SM00827"/>
    </source>
</evidence>
<evidence type="ECO:0000313" key="14">
    <source>
        <dbReference type="EMBL" id="JAN57877.1"/>
    </source>
</evidence>